<evidence type="ECO:0000313" key="2">
    <source>
        <dbReference type="Proteomes" id="UP000290572"/>
    </source>
</evidence>
<name>A0A498LFT9_LABRO</name>
<organism evidence="1 2">
    <name type="scientific">Labeo rohita</name>
    <name type="common">Indian major carp</name>
    <name type="synonym">Cyprinus rohita</name>
    <dbReference type="NCBI Taxonomy" id="84645"/>
    <lineage>
        <taxon>Eukaryota</taxon>
        <taxon>Metazoa</taxon>
        <taxon>Chordata</taxon>
        <taxon>Craniata</taxon>
        <taxon>Vertebrata</taxon>
        <taxon>Euteleostomi</taxon>
        <taxon>Actinopterygii</taxon>
        <taxon>Neopterygii</taxon>
        <taxon>Teleostei</taxon>
        <taxon>Ostariophysi</taxon>
        <taxon>Cypriniformes</taxon>
        <taxon>Cyprinidae</taxon>
        <taxon>Labeoninae</taxon>
        <taxon>Labeonini</taxon>
        <taxon>Labeo</taxon>
    </lineage>
</organism>
<keyword evidence="2" id="KW-1185">Reference proteome</keyword>
<accession>A0A498LFT9</accession>
<proteinExistence type="predicted"/>
<sequence>MKAQRKICVSLQKTRLFQDAWLQGLARTESWCTMWRSACVEVGMREETEVCPCSGHEGPAWHTILPADHD</sequence>
<dbReference type="AlphaFoldDB" id="A0A498LFT9"/>
<dbReference type="EMBL" id="QBIY01013388">
    <property type="protein sequence ID" value="RXN05846.1"/>
    <property type="molecule type" value="Genomic_DNA"/>
</dbReference>
<dbReference type="Proteomes" id="UP000290572">
    <property type="component" value="Unassembled WGS sequence"/>
</dbReference>
<evidence type="ECO:0000313" key="1">
    <source>
        <dbReference type="EMBL" id="RXN05846.1"/>
    </source>
</evidence>
<gene>
    <name evidence="1" type="ORF">ROHU_033157</name>
</gene>
<comment type="caution">
    <text evidence="1">The sequence shown here is derived from an EMBL/GenBank/DDBJ whole genome shotgun (WGS) entry which is preliminary data.</text>
</comment>
<protein>
    <submittedName>
        <fullName evidence="1">Uncharacterized protein</fullName>
    </submittedName>
</protein>
<reference evidence="1 2" key="1">
    <citation type="submission" date="2018-03" db="EMBL/GenBank/DDBJ databases">
        <title>Draft genome sequence of Rohu Carp (Labeo rohita).</title>
        <authorList>
            <person name="Das P."/>
            <person name="Kushwaha B."/>
            <person name="Joshi C.G."/>
            <person name="Kumar D."/>
            <person name="Nagpure N.S."/>
            <person name="Sahoo L."/>
            <person name="Das S.P."/>
            <person name="Bit A."/>
            <person name="Patnaik S."/>
            <person name="Meher P.K."/>
            <person name="Jayasankar P."/>
            <person name="Koringa P.G."/>
            <person name="Patel N.V."/>
            <person name="Hinsu A.T."/>
            <person name="Kumar R."/>
            <person name="Pandey M."/>
            <person name="Agarwal S."/>
            <person name="Srivastava S."/>
            <person name="Singh M."/>
            <person name="Iquebal M.A."/>
            <person name="Jaiswal S."/>
            <person name="Angadi U.B."/>
            <person name="Kumar N."/>
            <person name="Raza M."/>
            <person name="Shah T.M."/>
            <person name="Rai A."/>
            <person name="Jena J.K."/>
        </authorList>
    </citation>
    <scope>NUCLEOTIDE SEQUENCE [LARGE SCALE GENOMIC DNA]</scope>
    <source>
        <strain evidence="1">DASCIFA01</strain>
        <tissue evidence="1">Testis</tissue>
    </source>
</reference>